<protein>
    <recommendedName>
        <fullName evidence="4 7">Signal peptidase I</fullName>
        <ecNumber evidence="4 7">3.4.21.89</ecNumber>
    </recommendedName>
</protein>
<dbReference type="Pfam" id="PF10502">
    <property type="entry name" value="Peptidase_S26"/>
    <property type="match status" value="1"/>
</dbReference>
<evidence type="ECO:0000256" key="4">
    <source>
        <dbReference type="ARBA" id="ARBA00013208"/>
    </source>
</evidence>
<dbReference type="CDD" id="cd06530">
    <property type="entry name" value="S26_SPase_I"/>
    <property type="match status" value="1"/>
</dbReference>
<dbReference type="PANTHER" id="PTHR43390:SF1">
    <property type="entry name" value="CHLOROPLAST PROCESSING PEPTIDASE"/>
    <property type="match status" value="1"/>
</dbReference>
<comment type="catalytic activity">
    <reaction evidence="1 7">
        <text>Cleavage of hydrophobic, N-terminal signal or leader sequences from secreted and periplasmic proteins.</text>
        <dbReference type="EC" id="3.4.21.89"/>
    </reaction>
</comment>
<gene>
    <name evidence="9" type="ORF">SAMN04487884_102214</name>
</gene>
<evidence type="ECO:0000256" key="5">
    <source>
        <dbReference type="ARBA" id="ARBA00022801"/>
    </source>
</evidence>
<dbReference type="GO" id="GO:0006465">
    <property type="term" value="P:signal peptide processing"/>
    <property type="evidence" value="ECO:0007669"/>
    <property type="project" value="InterPro"/>
</dbReference>
<dbReference type="InterPro" id="IPR000223">
    <property type="entry name" value="Pept_S26A_signal_pept_1"/>
</dbReference>
<evidence type="ECO:0000313" key="10">
    <source>
        <dbReference type="Proteomes" id="UP000182584"/>
    </source>
</evidence>
<evidence type="ECO:0000256" key="7">
    <source>
        <dbReference type="RuleBase" id="RU362042"/>
    </source>
</evidence>
<keyword evidence="7" id="KW-1133">Transmembrane helix</keyword>
<evidence type="ECO:0000256" key="6">
    <source>
        <dbReference type="PIRSR" id="PIRSR600223-1"/>
    </source>
</evidence>
<evidence type="ECO:0000256" key="2">
    <source>
        <dbReference type="ARBA" id="ARBA00004401"/>
    </source>
</evidence>
<dbReference type="SUPFAM" id="SSF51306">
    <property type="entry name" value="LexA/Signal peptidase"/>
    <property type="match status" value="1"/>
</dbReference>
<dbReference type="GO" id="GO:0009003">
    <property type="term" value="F:signal peptidase activity"/>
    <property type="evidence" value="ECO:0007669"/>
    <property type="project" value="UniProtKB-EC"/>
</dbReference>
<keyword evidence="7" id="KW-0645">Protease</keyword>
<evidence type="ECO:0000313" key="9">
    <source>
        <dbReference type="EMBL" id="SER15700.1"/>
    </source>
</evidence>
<dbReference type="EMBL" id="FOGJ01000002">
    <property type="protein sequence ID" value="SER15700.1"/>
    <property type="molecule type" value="Genomic_DNA"/>
</dbReference>
<reference evidence="9 10" key="1">
    <citation type="submission" date="2016-10" db="EMBL/GenBank/DDBJ databases">
        <authorList>
            <person name="de Groot N.N."/>
        </authorList>
    </citation>
    <scope>NUCLEOTIDE SEQUENCE [LARGE SCALE GENOMIC DNA]</scope>
    <source>
        <strain evidence="9 10">AR40</strain>
    </source>
</reference>
<dbReference type="eggNOG" id="COG0681">
    <property type="taxonomic scope" value="Bacteria"/>
</dbReference>
<dbReference type="EC" id="3.4.21.89" evidence="4 7"/>
<keyword evidence="5 7" id="KW-0378">Hydrolase</keyword>
<dbReference type="Gene3D" id="2.10.109.10">
    <property type="entry name" value="Umud Fragment, subunit A"/>
    <property type="match status" value="1"/>
</dbReference>
<dbReference type="InterPro" id="IPR019758">
    <property type="entry name" value="Pept_S26A_signal_pept_1_CS"/>
</dbReference>
<sequence length="206" mass="22802">MAFRRRRKNEFHLVYDNNKKKITPQIIREVLSWVFYTVVAIVIAAMLVYGFGKNVELVGDSMEPSLYSGQEVLINKVSTYLTGPGRGDIIAFLPNGNTNSHYYVKRVVAMPGETVQIIDGALYINGTEQVGDSDAYDKMEEAGIAASPIKLGSDEYFVLGDNRNSSEDSRSANIGIVKESWILGTAWYVYGGEQGTSGFIGNDYED</sequence>
<dbReference type="InterPro" id="IPR036286">
    <property type="entry name" value="LexA/Signal_pep-like_sf"/>
</dbReference>
<comment type="subcellular location">
    <subcellularLocation>
        <location evidence="2">Cell membrane</location>
        <topology evidence="2">Single-pass type II membrane protein</topology>
    </subcellularLocation>
    <subcellularLocation>
        <location evidence="7">Membrane</location>
        <topology evidence="7">Single-pass type II membrane protein</topology>
    </subcellularLocation>
</comment>
<feature type="active site" evidence="6">
    <location>
        <position position="105"/>
    </location>
</feature>
<dbReference type="PANTHER" id="PTHR43390">
    <property type="entry name" value="SIGNAL PEPTIDASE I"/>
    <property type="match status" value="1"/>
</dbReference>
<dbReference type="RefSeq" id="WP_074754097.1">
    <property type="nucleotide sequence ID" value="NZ_FOGJ01000002.1"/>
</dbReference>
<comment type="similarity">
    <text evidence="3 7">Belongs to the peptidase S26 family.</text>
</comment>
<dbReference type="PROSITE" id="PS00760">
    <property type="entry name" value="SPASE_I_2"/>
    <property type="match status" value="1"/>
</dbReference>
<keyword evidence="7" id="KW-0472">Membrane</keyword>
<accession>A0A1H9LW97</accession>
<dbReference type="GO" id="GO:0004252">
    <property type="term" value="F:serine-type endopeptidase activity"/>
    <property type="evidence" value="ECO:0007669"/>
    <property type="project" value="InterPro"/>
</dbReference>
<dbReference type="GO" id="GO:0005886">
    <property type="term" value="C:plasma membrane"/>
    <property type="evidence" value="ECO:0007669"/>
    <property type="project" value="UniProtKB-SubCell"/>
</dbReference>
<feature type="transmembrane region" description="Helical" evidence="7">
    <location>
        <begin position="30"/>
        <end position="52"/>
    </location>
</feature>
<name>A0A1H9LW97_BUTFI</name>
<proteinExistence type="inferred from homology"/>
<evidence type="ECO:0000256" key="1">
    <source>
        <dbReference type="ARBA" id="ARBA00000677"/>
    </source>
</evidence>
<feature type="active site" evidence="6">
    <location>
        <position position="61"/>
    </location>
</feature>
<dbReference type="PROSITE" id="PS00761">
    <property type="entry name" value="SPASE_I_3"/>
    <property type="match status" value="1"/>
</dbReference>
<dbReference type="PRINTS" id="PR00727">
    <property type="entry name" value="LEADERPTASE"/>
</dbReference>
<dbReference type="OrthoDB" id="9802919at2"/>
<evidence type="ECO:0000256" key="3">
    <source>
        <dbReference type="ARBA" id="ARBA00009370"/>
    </source>
</evidence>
<feature type="domain" description="Peptidase S26" evidence="8">
    <location>
        <begin position="31"/>
        <end position="188"/>
    </location>
</feature>
<dbReference type="Proteomes" id="UP000182584">
    <property type="component" value="Unassembled WGS sequence"/>
</dbReference>
<keyword evidence="7" id="KW-0812">Transmembrane</keyword>
<evidence type="ECO:0000259" key="8">
    <source>
        <dbReference type="Pfam" id="PF10502"/>
    </source>
</evidence>
<organism evidence="9 10">
    <name type="scientific">Butyrivibrio fibrisolvens</name>
    <dbReference type="NCBI Taxonomy" id="831"/>
    <lineage>
        <taxon>Bacteria</taxon>
        <taxon>Bacillati</taxon>
        <taxon>Bacillota</taxon>
        <taxon>Clostridia</taxon>
        <taxon>Lachnospirales</taxon>
        <taxon>Lachnospiraceae</taxon>
        <taxon>Butyrivibrio</taxon>
    </lineage>
</organism>
<dbReference type="NCBIfam" id="TIGR02227">
    <property type="entry name" value="sigpep_I_bact"/>
    <property type="match status" value="1"/>
</dbReference>
<dbReference type="AlphaFoldDB" id="A0A1H9LW97"/>
<dbReference type="InterPro" id="IPR019533">
    <property type="entry name" value="Peptidase_S26"/>
</dbReference>
<dbReference type="InterPro" id="IPR019757">
    <property type="entry name" value="Pept_S26A_signal_pept_1_Lys-AS"/>
</dbReference>